<dbReference type="CDD" id="cd00371">
    <property type="entry name" value="HMA"/>
    <property type="match status" value="1"/>
</dbReference>
<dbReference type="AlphaFoldDB" id="A0A433KFS4"/>
<keyword evidence="9" id="KW-0812">Transmembrane</keyword>
<dbReference type="GO" id="GO:0055070">
    <property type="term" value="P:copper ion homeostasis"/>
    <property type="evidence" value="ECO:0007669"/>
    <property type="project" value="TreeGrafter"/>
</dbReference>
<keyword evidence="8" id="KW-0406">Ion transport</keyword>
<proteinExistence type="predicted"/>
<keyword evidence="7" id="KW-1278">Translocase</keyword>
<dbReference type="PROSITE" id="PS50846">
    <property type="entry name" value="HMA_2"/>
    <property type="match status" value="1"/>
</dbReference>
<dbReference type="Gene3D" id="2.70.150.10">
    <property type="entry name" value="Calcium-transporting ATPase, cytoplasmic transduction domain A"/>
    <property type="match status" value="1"/>
</dbReference>
<accession>A0A433KFS4</accession>
<dbReference type="InterPro" id="IPR021993">
    <property type="entry name" value="ATPase-cat-bd"/>
</dbReference>
<organism evidence="11 12">
    <name type="scientific">Vreelandella nanhaiensis</name>
    <dbReference type="NCBI Taxonomy" id="1258546"/>
    <lineage>
        <taxon>Bacteria</taxon>
        <taxon>Pseudomonadati</taxon>
        <taxon>Pseudomonadota</taxon>
        <taxon>Gammaproteobacteria</taxon>
        <taxon>Oceanospirillales</taxon>
        <taxon>Halomonadaceae</taxon>
        <taxon>Vreelandella</taxon>
    </lineage>
</organism>
<keyword evidence="2" id="KW-0813">Transport</keyword>
<feature type="transmembrane region" description="Helical" evidence="9">
    <location>
        <begin position="435"/>
        <end position="454"/>
    </location>
</feature>
<keyword evidence="9" id="KW-1133">Transmembrane helix</keyword>
<dbReference type="Pfam" id="PF12156">
    <property type="entry name" value="ATPase-cat_bd"/>
    <property type="match status" value="1"/>
</dbReference>
<feature type="domain" description="HMA" evidence="10">
    <location>
        <begin position="106"/>
        <end position="172"/>
    </location>
</feature>
<evidence type="ECO:0000256" key="3">
    <source>
        <dbReference type="ARBA" id="ARBA00022475"/>
    </source>
</evidence>
<dbReference type="OrthoDB" id="9814270at2"/>
<evidence type="ECO:0000256" key="4">
    <source>
        <dbReference type="ARBA" id="ARBA00022553"/>
    </source>
</evidence>
<evidence type="ECO:0000313" key="12">
    <source>
        <dbReference type="Proteomes" id="UP000287023"/>
    </source>
</evidence>
<dbReference type="GO" id="GO:0005507">
    <property type="term" value="F:copper ion binding"/>
    <property type="evidence" value="ECO:0007669"/>
    <property type="project" value="TreeGrafter"/>
</dbReference>
<dbReference type="GO" id="GO:0005886">
    <property type="term" value="C:plasma membrane"/>
    <property type="evidence" value="ECO:0007669"/>
    <property type="project" value="UniProtKB-SubCell"/>
</dbReference>
<feature type="transmembrane region" description="Helical" evidence="9">
    <location>
        <begin position="286"/>
        <end position="304"/>
    </location>
</feature>
<comment type="subcellular location">
    <subcellularLocation>
        <location evidence="1">Cell membrane</location>
        <topology evidence="1">Multi-pass membrane protein</topology>
    </subcellularLocation>
</comment>
<evidence type="ECO:0000313" key="11">
    <source>
        <dbReference type="EMBL" id="RUR27578.1"/>
    </source>
</evidence>
<dbReference type="EMBL" id="RZHF01000029">
    <property type="protein sequence ID" value="RUR27578.1"/>
    <property type="molecule type" value="Genomic_DNA"/>
</dbReference>
<evidence type="ECO:0000256" key="9">
    <source>
        <dbReference type="SAM" id="Phobius"/>
    </source>
</evidence>
<evidence type="ECO:0000256" key="1">
    <source>
        <dbReference type="ARBA" id="ARBA00004651"/>
    </source>
</evidence>
<dbReference type="InterPro" id="IPR008250">
    <property type="entry name" value="ATPase_P-typ_transduc_dom_A_sf"/>
</dbReference>
<dbReference type="SUPFAM" id="SSF55008">
    <property type="entry name" value="HMA, heavy metal-associated domain"/>
    <property type="match status" value="1"/>
</dbReference>
<dbReference type="Proteomes" id="UP000287023">
    <property type="component" value="Unassembled WGS sequence"/>
</dbReference>
<evidence type="ECO:0000256" key="5">
    <source>
        <dbReference type="ARBA" id="ARBA00022723"/>
    </source>
</evidence>
<keyword evidence="9" id="KW-0472">Membrane</keyword>
<feature type="transmembrane region" description="Helical" evidence="9">
    <location>
        <begin position="225"/>
        <end position="246"/>
    </location>
</feature>
<dbReference type="InterPro" id="IPR036163">
    <property type="entry name" value="HMA_dom_sf"/>
</dbReference>
<dbReference type="InterPro" id="IPR006121">
    <property type="entry name" value="HMA_dom"/>
</dbReference>
<feature type="transmembrane region" description="Helical" evidence="9">
    <location>
        <begin position="466"/>
        <end position="487"/>
    </location>
</feature>
<evidence type="ECO:0000256" key="7">
    <source>
        <dbReference type="ARBA" id="ARBA00022967"/>
    </source>
</evidence>
<feature type="transmembrane region" description="Helical" evidence="9">
    <location>
        <begin position="258"/>
        <end position="280"/>
    </location>
</feature>
<dbReference type="Pfam" id="PF00403">
    <property type="entry name" value="HMA"/>
    <property type="match status" value="1"/>
</dbReference>
<feature type="transmembrane region" description="Helical" evidence="9">
    <location>
        <begin position="194"/>
        <end position="213"/>
    </location>
</feature>
<keyword evidence="12" id="KW-1185">Reference proteome</keyword>
<evidence type="ECO:0000256" key="2">
    <source>
        <dbReference type="ARBA" id="ARBA00022448"/>
    </source>
</evidence>
<protein>
    <recommendedName>
        <fullName evidence="10">HMA domain-containing protein</fullName>
    </recommendedName>
</protein>
<dbReference type="RefSeq" id="WP_127063552.1">
    <property type="nucleotide sequence ID" value="NZ_RZHF01000029.1"/>
</dbReference>
<keyword evidence="5" id="KW-0479">Metal-binding</keyword>
<dbReference type="InterPro" id="IPR017969">
    <property type="entry name" value="Heavy-metal-associated_CS"/>
</dbReference>
<keyword evidence="3" id="KW-1003">Cell membrane</keyword>
<dbReference type="GO" id="GO:0043682">
    <property type="term" value="F:P-type divalent copper transporter activity"/>
    <property type="evidence" value="ECO:0007669"/>
    <property type="project" value="TreeGrafter"/>
</dbReference>
<dbReference type="SUPFAM" id="SSF81653">
    <property type="entry name" value="Calcium ATPase, transduction domain A"/>
    <property type="match status" value="1"/>
</dbReference>
<evidence type="ECO:0000256" key="8">
    <source>
        <dbReference type="ARBA" id="ARBA00023065"/>
    </source>
</evidence>
<sequence>MAIQSADSKVMTMSAASACYHCGNPVPANAPWHITLDETVRPLCCPGCEAVAHAIVEGGLESYYYQRTKLPDRPASEALDSDLWAHFDRPDLQSTFVSHEGDIGQASATLAVEGITCNACAWLIEHRLNALDGIVSSAVNLTHHRLVVSWQPDQLKLSRLMAELAAIGYNSLPFTPAPDQTRLQNKKRLTARRLTVAATSLGCIGLLNFYRPMGGAEASGDRADILLAWLSLALVTTVMFTAKPFFHQALDDLKRGRFGPMLPAGIALLAAYLTSIYSVFLHVGESYAGFIALLTTFLLLGRYVKLRHALKETLHARLPVSATRLEGDTRSERMLPLSELMVGDLIVVKAGQRLPVDGTIVQGESSLNEVSLTGEPLPVTRKVGDHVLCGCQNLENPLTIKVMQIGPHTRIARINAQVKAAWCEQLLAEVDSRKIHGWVVCVLLATAAMAAIGWRFGPTQTLDGTLAMLVVGSPFALALAAPAGLLAGYQQLRRRGVVVTHPGALISLAQAPHTKSALMASCPEVIVLSPRSSRYEDICYIARLARRYIRQNRCVALGVSLILLPLAALGYLPPWGAVMGAALSTLAVIGNTQRFSRLFPFQARGNL</sequence>
<gene>
    <name evidence="11" type="ORF">ELY38_18055</name>
</gene>
<reference evidence="11 12" key="1">
    <citation type="submission" date="2018-12" db="EMBL/GenBank/DDBJ databases">
        <title>three novel Halomonas strain isolated from plants.</title>
        <authorList>
            <person name="Sun C."/>
        </authorList>
    </citation>
    <scope>NUCLEOTIDE SEQUENCE [LARGE SCALE GENOMIC DNA]</scope>
    <source>
        <strain evidence="11 12">JCM 18142</strain>
    </source>
</reference>
<keyword evidence="6" id="KW-0460">Magnesium</keyword>
<evidence type="ECO:0000259" key="10">
    <source>
        <dbReference type="PROSITE" id="PS50846"/>
    </source>
</evidence>
<evidence type="ECO:0000256" key="6">
    <source>
        <dbReference type="ARBA" id="ARBA00022842"/>
    </source>
</evidence>
<keyword evidence="4" id="KW-0597">Phosphoprotein</keyword>
<dbReference type="PANTHER" id="PTHR43520:SF5">
    <property type="entry name" value="CATION-TRANSPORTING P-TYPE ATPASE-RELATED"/>
    <property type="match status" value="1"/>
</dbReference>
<feature type="transmembrane region" description="Helical" evidence="9">
    <location>
        <begin position="554"/>
        <end position="572"/>
    </location>
</feature>
<dbReference type="InterPro" id="IPR059000">
    <property type="entry name" value="ATPase_P-type_domA"/>
</dbReference>
<dbReference type="PROSITE" id="PS01047">
    <property type="entry name" value="HMA_1"/>
    <property type="match status" value="1"/>
</dbReference>
<dbReference type="PANTHER" id="PTHR43520">
    <property type="entry name" value="ATP7, ISOFORM B"/>
    <property type="match status" value="1"/>
</dbReference>
<name>A0A433KFS4_9GAMM</name>
<comment type="caution">
    <text evidence="11">The sequence shown here is derived from an EMBL/GenBank/DDBJ whole genome shotgun (WGS) entry which is preliminary data.</text>
</comment>
<dbReference type="Gene3D" id="3.30.70.100">
    <property type="match status" value="1"/>
</dbReference>
<dbReference type="Pfam" id="PF00122">
    <property type="entry name" value="E1-E2_ATPase"/>
    <property type="match status" value="1"/>
</dbReference>